<keyword evidence="2" id="KW-1185">Reference proteome</keyword>
<gene>
    <name evidence="1" type="ORF">RI060_42790</name>
</gene>
<name>A0ABY9ULA6_STRVL</name>
<dbReference type="EMBL" id="CP134213">
    <property type="protein sequence ID" value="WND23639.1"/>
    <property type="molecule type" value="Genomic_DNA"/>
</dbReference>
<evidence type="ECO:0000313" key="2">
    <source>
        <dbReference type="Proteomes" id="UP001249394"/>
    </source>
</evidence>
<reference evidence="1 2" key="1">
    <citation type="submission" date="2023-09" db="EMBL/GenBank/DDBJ databases">
        <title>The genome sequence of Streptomyces anthocyanicus.</title>
        <authorList>
            <person name="Mo P."/>
        </authorList>
    </citation>
    <scope>NUCLEOTIDE SEQUENCE [LARGE SCALE GENOMIC DNA]</scope>
    <source>
        <strain evidence="1 2">JCM 4387</strain>
    </source>
</reference>
<dbReference type="Proteomes" id="UP001249394">
    <property type="component" value="Chromosome"/>
</dbReference>
<proteinExistence type="predicted"/>
<evidence type="ECO:0000313" key="1">
    <source>
        <dbReference type="EMBL" id="WND23639.1"/>
    </source>
</evidence>
<evidence type="ECO:0008006" key="3">
    <source>
        <dbReference type="Google" id="ProtNLM"/>
    </source>
</evidence>
<sequence>MARVEVVECDEETARRINLVDNRAAEKGSWDLDDLDDLVDLLSYLPDLDGTSYTDADVERLLAPPLSLEELADTYTAPCTLVHPEADDTGGSTSLDVCAAKRN</sequence>
<protein>
    <recommendedName>
        <fullName evidence="3">ParB/Sulfiredoxin domain-containing protein</fullName>
    </recommendedName>
</protein>
<organism evidence="1 2">
    <name type="scientific">Streptomyces violaceus</name>
    <name type="common">Streptomyces venezuelae</name>
    <dbReference type="NCBI Taxonomy" id="1936"/>
    <lineage>
        <taxon>Bacteria</taxon>
        <taxon>Bacillati</taxon>
        <taxon>Actinomycetota</taxon>
        <taxon>Actinomycetes</taxon>
        <taxon>Kitasatosporales</taxon>
        <taxon>Streptomycetaceae</taxon>
        <taxon>Streptomyces</taxon>
    </lineage>
</organism>
<accession>A0ABY9ULA6</accession>